<name>A0A2J5HSB9_9EURO</name>
<dbReference type="OrthoDB" id="5392447at2759"/>
<reference evidence="2" key="1">
    <citation type="submission" date="2017-12" db="EMBL/GenBank/DDBJ databases">
        <authorList>
            <consortium name="DOE Joint Genome Institute"/>
            <person name="Mondo S.J."/>
            <person name="Kjaerbolling I."/>
            <person name="Vesth T.C."/>
            <person name="Frisvad J.C."/>
            <person name="Nybo J.L."/>
            <person name="Theobald S."/>
            <person name="Kuo A."/>
            <person name="Bowyer P."/>
            <person name="Matsuda Y."/>
            <person name="Lyhne E.K."/>
            <person name="Kogle M.E."/>
            <person name="Clum A."/>
            <person name="Lipzen A."/>
            <person name="Salamov A."/>
            <person name="Ngan C.Y."/>
            <person name="Daum C."/>
            <person name="Chiniquy J."/>
            <person name="Barry K."/>
            <person name="LaButti K."/>
            <person name="Haridas S."/>
            <person name="Simmons B.A."/>
            <person name="Magnuson J.K."/>
            <person name="Mortensen U.H."/>
            <person name="Larsen T.O."/>
            <person name="Grigoriev I.V."/>
            <person name="Baker S.E."/>
            <person name="Andersen M.R."/>
            <person name="Nordberg H.P."/>
            <person name="Cantor M.N."/>
            <person name="Hua S.X."/>
        </authorList>
    </citation>
    <scope>NUCLEOTIDE SEQUENCE [LARGE SCALE GENOMIC DNA]</scope>
    <source>
        <strain evidence="2">IBT 19404</strain>
    </source>
</reference>
<gene>
    <name evidence="1" type="ORF">BDW42DRAFT_171415</name>
</gene>
<organism evidence="1 2">
    <name type="scientific">Aspergillus taichungensis</name>
    <dbReference type="NCBI Taxonomy" id="482145"/>
    <lineage>
        <taxon>Eukaryota</taxon>
        <taxon>Fungi</taxon>
        <taxon>Dikarya</taxon>
        <taxon>Ascomycota</taxon>
        <taxon>Pezizomycotina</taxon>
        <taxon>Eurotiomycetes</taxon>
        <taxon>Eurotiomycetidae</taxon>
        <taxon>Eurotiales</taxon>
        <taxon>Aspergillaceae</taxon>
        <taxon>Aspergillus</taxon>
        <taxon>Aspergillus subgen. Circumdati</taxon>
    </lineage>
</organism>
<dbReference type="AlphaFoldDB" id="A0A2J5HSB9"/>
<sequence>MGTHIQEITCKSIDLDGFGSAADDAWFDHHTAPMDGEEETGAHPHQAVALKAYLEGDSTPFETAAAMVRPYGSERKTDLRGRVLGIIEDALFELPQRHTSALVVLLNELGRLLDEEGGWKFSKSFSDSWSDAWKQSHWREALVTRDPATRAKRREAHVHRAYVEASCAMVAPGPNAEDGLLPLSWGYECISEALERRQAVWDFEVPAASVWIQVAGERLREGAEMGEKCWALEKEGRLWAAGPISMDRWNFWLKRLEELEEGQKTI</sequence>
<accession>A0A2J5HSB9</accession>
<evidence type="ECO:0000313" key="2">
    <source>
        <dbReference type="Proteomes" id="UP000235023"/>
    </source>
</evidence>
<evidence type="ECO:0000313" key="1">
    <source>
        <dbReference type="EMBL" id="PLN80207.1"/>
    </source>
</evidence>
<keyword evidence="2" id="KW-1185">Reference proteome</keyword>
<dbReference type="Proteomes" id="UP000235023">
    <property type="component" value="Unassembled WGS sequence"/>
</dbReference>
<proteinExistence type="predicted"/>
<dbReference type="Pfam" id="PF12311">
    <property type="entry name" value="DUF3632"/>
    <property type="match status" value="1"/>
</dbReference>
<protein>
    <submittedName>
        <fullName evidence="1">Uncharacterized protein</fullName>
    </submittedName>
</protein>
<dbReference type="InterPro" id="IPR022085">
    <property type="entry name" value="OpdG"/>
</dbReference>
<dbReference type="EMBL" id="KZ559550">
    <property type="protein sequence ID" value="PLN80207.1"/>
    <property type="molecule type" value="Genomic_DNA"/>
</dbReference>